<evidence type="ECO:0000256" key="3">
    <source>
        <dbReference type="ARBA" id="ARBA00022833"/>
    </source>
</evidence>
<keyword evidence="1" id="KW-0479">Metal-binding</keyword>
<organism evidence="6">
    <name type="scientific">Lotharella oceanica</name>
    <dbReference type="NCBI Taxonomy" id="641309"/>
    <lineage>
        <taxon>Eukaryota</taxon>
        <taxon>Sar</taxon>
        <taxon>Rhizaria</taxon>
        <taxon>Cercozoa</taxon>
        <taxon>Chlorarachniophyceae</taxon>
        <taxon>Lotharella</taxon>
    </lineage>
</organism>
<dbReference type="Gene3D" id="6.10.140.2220">
    <property type="match status" value="1"/>
</dbReference>
<dbReference type="PROSITE" id="PS50865">
    <property type="entry name" value="ZF_MYND_2"/>
    <property type="match status" value="1"/>
</dbReference>
<evidence type="ECO:0000256" key="1">
    <source>
        <dbReference type="ARBA" id="ARBA00022723"/>
    </source>
</evidence>
<dbReference type="GO" id="GO:0008270">
    <property type="term" value="F:zinc ion binding"/>
    <property type="evidence" value="ECO:0007669"/>
    <property type="project" value="UniProtKB-KW"/>
</dbReference>
<sequence length="225" mass="25741">MDSSQCHRSTRNEEEEEGEETKGSLAPCAWCYQRGPQYLCGGCHMVSYCSLECQGRDWEEHMHDCPLLAECQIDRVFPSKCVEVKHSKKRRNVRSCLRTSKSPPSEKKKKLTWEKGLITETEAQIAQICSMLRKGETVKVAILRYRLKAMRGDKKAIQAWRQIRKIAKRLLDKGIDHIYRTSKEMLLHLAADADHLSEASISLSESFVSFDSLPTTCSTRTTKTL</sequence>
<evidence type="ECO:0000259" key="5">
    <source>
        <dbReference type="PROSITE" id="PS50865"/>
    </source>
</evidence>
<evidence type="ECO:0000256" key="4">
    <source>
        <dbReference type="PROSITE-ProRule" id="PRU00134"/>
    </source>
</evidence>
<gene>
    <name evidence="6" type="ORF">LSP00402_LOCUS7705</name>
</gene>
<accession>A0A7S2TMJ4</accession>
<protein>
    <recommendedName>
        <fullName evidence="5">MYND-type domain-containing protein</fullName>
    </recommendedName>
</protein>
<feature type="domain" description="MYND-type" evidence="5">
    <location>
        <begin position="28"/>
        <end position="65"/>
    </location>
</feature>
<evidence type="ECO:0000256" key="2">
    <source>
        <dbReference type="ARBA" id="ARBA00022771"/>
    </source>
</evidence>
<evidence type="ECO:0000313" key="6">
    <source>
        <dbReference type="EMBL" id="CAD9759521.1"/>
    </source>
</evidence>
<name>A0A7S2TMJ4_9EUKA</name>
<dbReference type="AlphaFoldDB" id="A0A7S2TMJ4"/>
<dbReference type="PROSITE" id="PS01360">
    <property type="entry name" value="ZF_MYND_1"/>
    <property type="match status" value="1"/>
</dbReference>
<dbReference type="Pfam" id="PF01753">
    <property type="entry name" value="zf-MYND"/>
    <property type="match status" value="1"/>
</dbReference>
<reference evidence="6" key="1">
    <citation type="submission" date="2021-01" db="EMBL/GenBank/DDBJ databases">
        <authorList>
            <person name="Corre E."/>
            <person name="Pelletier E."/>
            <person name="Niang G."/>
            <person name="Scheremetjew M."/>
            <person name="Finn R."/>
            <person name="Kale V."/>
            <person name="Holt S."/>
            <person name="Cochrane G."/>
            <person name="Meng A."/>
            <person name="Brown T."/>
            <person name="Cohen L."/>
        </authorList>
    </citation>
    <scope>NUCLEOTIDE SEQUENCE</scope>
    <source>
        <strain evidence="6">CCMP622</strain>
    </source>
</reference>
<keyword evidence="2 4" id="KW-0863">Zinc-finger</keyword>
<proteinExistence type="predicted"/>
<keyword evidence="3" id="KW-0862">Zinc</keyword>
<dbReference type="SUPFAM" id="SSF144232">
    <property type="entry name" value="HIT/MYND zinc finger-like"/>
    <property type="match status" value="1"/>
</dbReference>
<dbReference type="EMBL" id="HBHP01012389">
    <property type="protein sequence ID" value="CAD9759521.1"/>
    <property type="molecule type" value="Transcribed_RNA"/>
</dbReference>
<dbReference type="InterPro" id="IPR002893">
    <property type="entry name" value="Znf_MYND"/>
</dbReference>